<keyword evidence="8" id="KW-1185">Reference proteome</keyword>
<dbReference type="KEGG" id="hyg:AUC43_08130"/>
<dbReference type="InterPro" id="IPR051533">
    <property type="entry name" value="WaaL-like"/>
</dbReference>
<keyword evidence="3 5" id="KW-1133">Transmembrane helix</keyword>
<evidence type="ECO:0000313" key="7">
    <source>
        <dbReference type="EMBL" id="ALW85061.1"/>
    </source>
</evidence>
<evidence type="ECO:0000256" key="2">
    <source>
        <dbReference type="ARBA" id="ARBA00022692"/>
    </source>
</evidence>
<dbReference type="PANTHER" id="PTHR37422">
    <property type="entry name" value="TEICHURONIC ACID BIOSYNTHESIS PROTEIN TUAE"/>
    <property type="match status" value="1"/>
</dbReference>
<gene>
    <name evidence="7" type="ORF">AUC43_08130</name>
</gene>
<dbReference type="InterPro" id="IPR007016">
    <property type="entry name" value="O-antigen_ligase-rel_domated"/>
</dbReference>
<evidence type="ECO:0000256" key="1">
    <source>
        <dbReference type="ARBA" id="ARBA00004141"/>
    </source>
</evidence>
<feature type="transmembrane region" description="Helical" evidence="5">
    <location>
        <begin position="59"/>
        <end position="77"/>
    </location>
</feature>
<accession>A0A0U4ANF4</accession>
<protein>
    <recommendedName>
        <fullName evidence="6">O-antigen ligase-related domain-containing protein</fullName>
    </recommendedName>
</protein>
<dbReference type="EMBL" id="CP013909">
    <property type="protein sequence ID" value="ALW85061.1"/>
    <property type="molecule type" value="Genomic_DNA"/>
</dbReference>
<feature type="domain" description="O-antigen ligase-related" evidence="6">
    <location>
        <begin position="195"/>
        <end position="350"/>
    </location>
</feature>
<dbReference type="Proteomes" id="UP000059542">
    <property type="component" value="Chromosome"/>
</dbReference>
<keyword evidence="2 5" id="KW-0812">Transmembrane</keyword>
<evidence type="ECO:0000256" key="5">
    <source>
        <dbReference type="SAM" id="Phobius"/>
    </source>
</evidence>
<dbReference type="AlphaFoldDB" id="A0A0U4ANF4"/>
<reference evidence="7 8" key="1">
    <citation type="submission" date="2015-12" db="EMBL/GenBank/DDBJ databases">
        <authorList>
            <person name="Shamseldin A."/>
            <person name="Moawad H."/>
            <person name="Abd El-Rahim W.M."/>
            <person name="Sadowsky M.J."/>
        </authorList>
    </citation>
    <scope>NUCLEOTIDE SEQUENCE [LARGE SCALE GENOMIC DNA]</scope>
    <source>
        <strain evidence="7 8">DG5B</strain>
    </source>
</reference>
<feature type="transmembrane region" description="Helical" evidence="5">
    <location>
        <begin position="231"/>
        <end position="248"/>
    </location>
</feature>
<feature type="transmembrane region" description="Helical" evidence="5">
    <location>
        <begin position="186"/>
        <end position="203"/>
    </location>
</feature>
<comment type="subcellular location">
    <subcellularLocation>
        <location evidence="1">Membrane</location>
        <topology evidence="1">Multi-pass membrane protein</topology>
    </subcellularLocation>
</comment>
<name>A0A0U4ANF4_9BACT</name>
<evidence type="ECO:0000256" key="3">
    <source>
        <dbReference type="ARBA" id="ARBA00022989"/>
    </source>
</evidence>
<evidence type="ECO:0000259" key="6">
    <source>
        <dbReference type="Pfam" id="PF04932"/>
    </source>
</evidence>
<dbReference type="GO" id="GO:0016020">
    <property type="term" value="C:membrane"/>
    <property type="evidence" value="ECO:0007669"/>
    <property type="project" value="UniProtKB-SubCell"/>
</dbReference>
<feature type="transmembrane region" description="Helical" evidence="5">
    <location>
        <begin position="155"/>
        <end position="174"/>
    </location>
</feature>
<feature type="transmembrane region" description="Helical" evidence="5">
    <location>
        <begin position="209"/>
        <end position="226"/>
    </location>
</feature>
<feature type="transmembrane region" description="Helical" evidence="5">
    <location>
        <begin position="340"/>
        <end position="361"/>
    </location>
</feature>
<evidence type="ECO:0000256" key="4">
    <source>
        <dbReference type="ARBA" id="ARBA00023136"/>
    </source>
</evidence>
<organism evidence="7 8">
    <name type="scientific">Hymenobacter sedentarius</name>
    <dbReference type="NCBI Taxonomy" id="1411621"/>
    <lineage>
        <taxon>Bacteria</taxon>
        <taxon>Pseudomonadati</taxon>
        <taxon>Bacteroidota</taxon>
        <taxon>Cytophagia</taxon>
        <taxon>Cytophagales</taxon>
        <taxon>Hymenobacteraceae</taxon>
        <taxon>Hymenobacter</taxon>
    </lineage>
</organism>
<feature type="transmembrane region" description="Helical" evidence="5">
    <location>
        <begin position="373"/>
        <end position="392"/>
    </location>
</feature>
<feature type="transmembrane region" description="Helical" evidence="5">
    <location>
        <begin position="83"/>
        <end position="100"/>
    </location>
</feature>
<proteinExistence type="predicted"/>
<sequence length="430" mass="47864">MLLFYGALFSVPLSVNWLSEQWHFGMLMVSEPLMLLTVGVLGAGLLSGRLPVPRKTQKLDKLIGLHFGALLLATVFSDAPIVSAKYLATMVLYVAFGYGVPRVLGLQRSEWMRAVGAIAAGTVVLVAYVLTQQALQGISYQLSYTIAQPFLEHAHTNLTVMLEPLVLLLNLALLYHPFVQRTRVRVLTTAVLTGVLMVVAFSYSRASYVSLSAQALLLLANAGWAIGRRILLPWAVSGLFILAAWQVVEGVHPNASQPSDPKLLHELSSVSDFSPANESNAERKSRWLFSIDLYQQEPVVGVGPGTFPDRYLDFVRHSPSHPTYYTTLRRMNAHNLYLDWLVEAGALGFATGVMLLGYLVWRQLRWAFRWSRTPGRVGFTVYFLFFLLHSLTQDFWQEPRVMVAFWLAVGLQRFYEKSRVSAASAAAVAA</sequence>
<keyword evidence="4 5" id="KW-0472">Membrane</keyword>
<evidence type="ECO:0000313" key="8">
    <source>
        <dbReference type="Proteomes" id="UP000059542"/>
    </source>
</evidence>
<feature type="transmembrane region" description="Helical" evidence="5">
    <location>
        <begin position="112"/>
        <end position="135"/>
    </location>
</feature>
<dbReference type="PANTHER" id="PTHR37422:SF13">
    <property type="entry name" value="LIPOPOLYSACCHARIDE BIOSYNTHESIS PROTEIN PA4999-RELATED"/>
    <property type="match status" value="1"/>
</dbReference>
<feature type="transmembrane region" description="Helical" evidence="5">
    <location>
        <begin position="22"/>
        <end position="47"/>
    </location>
</feature>
<dbReference type="STRING" id="1411621.AUC43_08130"/>
<dbReference type="Pfam" id="PF04932">
    <property type="entry name" value="Wzy_C"/>
    <property type="match status" value="1"/>
</dbReference>